<keyword evidence="14 21" id="KW-1133">Transmembrane helix</keyword>
<dbReference type="InterPro" id="IPR023615">
    <property type="entry name" value="Cyt_c_Oxase_su1_BS"/>
</dbReference>
<evidence type="ECO:0000259" key="22">
    <source>
        <dbReference type="PROSITE" id="PS50855"/>
    </source>
</evidence>
<dbReference type="NCBIfam" id="TIGR00780">
    <property type="entry name" value="ccoN"/>
    <property type="match status" value="1"/>
</dbReference>
<evidence type="ECO:0000256" key="17">
    <source>
        <dbReference type="ARBA" id="ARBA00023136"/>
    </source>
</evidence>
<dbReference type="InterPro" id="IPR036927">
    <property type="entry name" value="Cyt_c_oxase-like_su1_sf"/>
</dbReference>
<dbReference type="Gene3D" id="1.20.210.10">
    <property type="entry name" value="Cytochrome c oxidase-like, subunit I domain"/>
    <property type="match status" value="1"/>
</dbReference>
<evidence type="ECO:0000259" key="23">
    <source>
        <dbReference type="PROSITE" id="PS51007"/>
    </source>
</evidence>
<evidence type="ECO:0000256" key="8">
    <source>
        <dbReference type="ARBA" id="ARBA00022617"/>
    </source>
</evidence>
<feature type="transmembrane region" description="Helical" evidence="21">
    <location>
        <begin position="436"/>
        <end position="458"/>
    </location>
</feature>
<evidence type="ECO:0000256" key="19">
    <source>
        <dbReference type="PROSITE-ProRule" id="PRU00433"/>
    </source>
</evidence>
<protein>
    <recommendedName>
        <fullName evidence="5">cytochrome-c oxidase</fullName>
        <ecNumber evidence="5">7.1.1.9</ecNumber>
    </recommendedName>
</protein>
<evidence type="ECO:0000313" key="25">
    <source>
        <dbReference type="Proteomes" id="UP001595805"/>
    </source>
</evidence>
<evidence type="ECO:0000256" key="9">
    <source>
        <dbReference type="ARBA" id="ARBA00022660"/>
    </source>
</evidence>
<dbReference type="Pfam" id="PF00115">
    <property type="entry name" value="COX1"/>
    <property type="match status" value="1"/>
</dbReference>
<gene>
    <name evidence="24" type="primary">ccoN</name>
    <name evidence="24" type="ORF">ACFOSV_17170</name>
</gene>
<name>A0ABV8AWA0_9BACT</name>
<evidence type="ECO:0000256" key="11">
    <source>
        <dbReference type="ARBA" id="ARBA00022723"/>
    </source>
</evidence>
<dbReference type="SUPFAM" id="SSF81442">
    <property type="entry name" value="Cytochrome c oxidase subunit I-like"/>
    <property type="match status" value="1"/>
</dbReference>
<evidence type="ECO:0000256" key="3">
    <source>
        <dbReference type="ARBA" id="ARBA00004651"/>
    </source>
</evidence>
<keyword evidence="6 20" id="KW-0813">Transport</keyword>
<dbReference type="CDD" id="cd01661">
    <property type="entry name" value="cbb3_Oxidase_I"/>
    <property type="match status" value="1"/>
</dbReference>
<keyword evidence="11 19" id="KW-0479">Metal-binding</keyword>
<keyword evidence="25" id="KW-1185">Reference proteome</keyword>
<keyword evidence="16" id="KW-0186">Copper</keyword>
<evidence type="ECO:0000313" key="24">
    <source>
        <dbReference type="EMBL" id="MFC3881930.1"/>
    </source>
</evidence>
<feature type="transmembrane region" description="Helical" evidence="21">
    <location>
        <begin position="386"/>
        <end position="410"/>
    </location>
</feature>
<dbReference type="PROSITE" id="PS51007">
    <property type="entry name" value="CYTC"/>
    <property type="match status" value="1"/>
</dbReference>
<feature type="transmembrane region" description="Helical" evidence="21">
    <location>
        <begin position="21"/>
        <end position="43"/>
    </location>
</feature>
<evidence type="ECO:0000256" key="20">
    <source>
        <dbReference type="RuleBase" id="RU000370"/>
    </source>
</evidence>
<reference evidence="25" key="1">
    <citation type="journal article" date="2019" name="Int. J. Syst. Evol. Microbiol.">
        <title>The Global Catalogue of Microorganisms (GCM) 10K type strain sequencing project: providing services to taxonomists for standard genome sequencing and annotation.</title>
        <authorList>
            <consortium name="The Broad Institute Genomics Platform"/>
            <consortium name="The Broad Institute Genome Sequencing Center for Infectious Disease"/>
            <person name="Wu L."/>
            <person name="Ma J."/>
        </authorList>
    </citation>
    <scope>NUCLEOTIDE SEQUENCE [LARGE SCALE GENOMIC DNA]</scope>
    <source>
        <strain evidence="25">CCUG 60523</strain>
    </source>
</reference>
<comment type="subcellular location">
    <subcellularLocation>
        <location evidence="3">Cell membrane</location>
        <topology evidence="3">Multi-pass membrane protein</topology>
    </subcellularLocation>
</comment>
<comment type="pathway">
    <text evidence="4">Energy metabolism; oxidative phosphorylation.</text>
</comment>
<feature type="transmembrane region" description="Helical" evidence="21">
    <location>
        <begin position="239"/>
        <end position="257"/>
    </location>
</feature>
<evidence type="ECO:0000256" key="6">
    <source>
        <dbReference type="ARBA" id="ARBA00022448"/>
    </source>
</evidence>
<comment type="cofactor">
    <cofactor evidence="1">
        <name>heme b</name>
        <dbReference type="ChEBI" id="CHEBI:60344"/>
    </cofactor>
</comment>
<feature type="transmembrane region" description="Helical" evidence="21">
    <location>
        <begin position="164"/>
        <end position="186"/>
    </location>
</feature>
<proteinExistence type="inferred from homology"/>
<evidence type="ECO:0000256" key="1">
    <source>
        <dbReference type="ARBA" id="ARBA00001970"/>
    </source>
</evidence>
<sequence length="710" mass="80094">MNDTTLERFHYDNKIVKYFGAATLIWGLVGMLVGLIAATQLFLPEANLGNPYTTFGRIRPLHTNAVIFAFVGNAIFAGVYYSMPRLLKTPMFSKALSWFHFWGWQLIILAAAITLPLGLTTSKEYAELEWPIDIAIALVWVAFGANMIGSLVKRRERHMYVAIWFYLASFITVAVLHIVNSLALPVGLFKSYSAYAGVQDALVQWWYGHNAVAFFLTTPFLGLMYYFLPKAANRPVYSYKLSIVHFWALIFIYMWAGPHHLLYTSLPEWAQVLGVAFSVMLIAPSWGGMVNGLLTLRGAWDKVRTDPVLKFMVVAITAYGMATFEGPMLSLKNVNAIAHYTDWIVGHVHIGGLGWNGFLTFGMLYWLWPKMWKTKIYSTKLANTHFWLGTLGIIFYALPLYVAALTQFFMLREFDEMGRLSYGNFLETVVEIVPMYMLRAVGGLLYLSGAVIMGYNMIKTAQQGEFQATEEDSAPALAKNYNPKGEFWHRAWERKPVFFTVLATIAILIGGAIEIIPTILVKSNVPTISSVKPYTPLELEGRDLYIENGCVGCHSQMIRPFRFETERYGEYSKAGEFVYDRPFLWGSKRTGPDLHREGGKYPDSWHYFHMTDPRSMSPGSLMPPYPWMATNENDYSDLPAKIRTLQSLGVPYPEGFDQEATADLEAQAHKVVANLKDAGIEVMPNTEIVALIAYLQRLGTDIKAPTAESN</sequence>
<dbReference type="InterPro" id="IPR003468">
    <property type="entry name" value="Cyt_c_oxidase_monohaem-su/FixO"/>
</dbReference>
<dbReference type="InterPro" id="IPR000883">
    <property type="entry name" value="Cyt_C_Oxase_1"/>
</dbReference>
<keyword evidence="9 20" id="KW-0679">Respiratory chain</keyword>
<feature type="transmembrane region" description="Helical" evidence="21">
    <location>
        <begin position="308"/>
        <end position="324"/>
    </location>
</feature>
<comment type="similarity">
    <text evidence="20">Belongs to the heme-copper respiratory oxidase family.</text>
</comment>
<accession>A0ABV8AWA0</accession>
<evidence type="ECO:0000256" key="18">
    <source>
        <dbReference type="ARBA" id="ARBA00047816"/>
    </source>
</evidence>
<dbReference type="NCBIfam" id="NF011053">
    <property type="entry name" value="PRK14485.1"/>
    <property type="match status" value="1"/>
</dbReference>
<feature type="transmembrane region" description="Helical" evidence="21">
    <location>
        <begin position="130"/>
        <end position="152"/>
    </location>
</feature>
<evidence type="ECO:0000256" key="2">
    <source>
        <dbReference type="ARBA" id="ARBA00001973"/>
    </source>
</evidence>
<dbReference type="PANTHER" id="PTHR10422:SF29">
    <property type="entry name" value="CYTOCHROME C OXIDASE SUBUNIT 1 HOMOLOG, BACTEROID"/>
    <property type="match status" value="1"/>
</dbReference>
<dbReference type="Pfam" id="PF02433">
    <property type="entry name" value="FixO"/>
    <property type="match status" value="1"/>
</dbReference>
<dbReference type="PANTHER" id="PTHR10422">
    <property type="entry name" value="CYTOCHROME C OXIDASE SUBUNIT 1"/>
    <property type="match status" value="1"/>
</dbReference>
<keyword evidence="17 21" id="KW-0472">Membrane</keyword>
<dbReference type="PROSITE" id="PS00077">
    <property type="entry name" value="COX1_CUB"/>
    <property type="match status" value="1"/>
</dbReference>
<evidence type="ECO:0000256" key="15">
    <source>
        <dbReference type="ARBA" id="ARBA00023004"/>
    </source>
</evidence>
<evidence type="ECO:0000256" key="5">
    <source>
        <dbReference type="ARBA" id="ARBA00012949"/>
    </source>
</evidence>
<keyword evidence="10 20" id="KW-0812">Transmembrane</keyword>
<dbReference type="Gene3D" id="1.10.760.10">
    <property type="entry name" value="Cytochrome c-like domain"/>
    <property type="match status" value="1"/>
</dbReference>
<feature type="domain" description="Cytochrome c" evidence="23">
    <location>
        <begin position="536"/>
        <end position="699"/>
    </location>
</feature>
<evidence type="ECO:0000256" key="12">
    <source>
        <dbReference type="ARBA" id="ARBA00022967"/>
    </source>
</evidence>
<keyword evidence="8 19" id="KW-0349">Heme</keyword>
<evidence type="ECO:0000256" key="14">
    <source>
        <dbReference type="ARBA" id="ARBA00022989"/>
    </source>
</evidence>
<evidence type="ECO:0000256" key="10">
    <source>
        <dbReference type="ARBA" id="ARBA00022692"/>
    </source>
</evidence>
<comment type="cofactor">
    <cofactor evidence="2">
        <name>Cu(2+)</name>
        <dbReference type="ChEBI" id="CHEBI:29036"/>
    </cofactor>
</comment>
<dbReference type="SUPFAM" id="SSF46626">
    <property type="entry name" value="Cytochrome c"/>
    <property type="match status" value="1"/>
</dbReference>
<dbReference type="NCBIfam" id="TIGR00781">
    <property type="entry name" value="ccoO"/>
    <property type="match status" value="1"/>
</dbReference>
<evidence type="ECO:0000256" key="4">
    <source>
        <dbReference type="ARBA" id="ARBA00004673"/>
    </source>
</evidence>
<dbReference type="RefSeq" id="WP_377907284.1">
    <property type="nucleotide sequence ID" value="NZ_JBHRZS010000007.1"/>
</dbReference>
<feature type="transmembrane region" description="Helical" evidence="21">
    <location>
        <begin position="206"/>
        <end position="227"/>
    </location>
</feature>
<feature type="transmembrane region" description="Helical" evidence="21">
    <location>
        <begin position="95"/>
        <end position="118"/>
    </location>
</feature>
<dbReference type="NCBIfam" id="NF011055">
    <property type="entry name" value="PRK14487.1"/>
    <property type="match status" value="1"/>
</dbReference>
<dbReference type="InterPro" id="IPR023616">
    <property type="entry name" value="Cyt_c_oxase-like_su1_dom"/>
</dbReference>
<evidence type="ECO:0000256" key="13">
    <source>
        <dbReference type="ARBA" id="ARBA00022982"/>
    </source>
</evidence>
<feature type="transmembrane region" description="Helical" evidence="21">
    <location>
        <begin position="63"/>
        <end position="83"/>
    </location>
</feature>
<comment type="catalytic activity">
    <reaction evidence="18">
        <text>4 Fe(II)-[cytochrome c] + O2 + 8 H(+)(in) = 4 Fe(III)-[cytochrome c] + 2 H2O + 4 H(+)(out)</text>
        <dbReference type="Rhea" id="RHEA:11436"/>
        <dbReference type="Rhea" id="RHEA-COMP:10350"/>
        <dbReference type="Rhea" id="RHEA-COMP:14399"/>
        <dbReference type="ChEBI" id="CHEBI:15377"/>
        <dbReference type="ChEBI" id="CHEBI:15378"/>
        <dbReference type="ChEBI" id="CHEBI:15379"/>
        <dbReference type="ChEBI" id="CHEBI:29033"/>
        <dbReference type="ChEBI" id="CHEBI:29034"/>
        <dbReference type="EC" id="7.1.1.9"/>
    </reaction>
</comment>
<organism evidence="24 25">
    <name type="scientific">Algoriphagus namhaensis</name>
    <dbReference type="NCBI Taxonomy" id="915353"/>
    <lineage>
        <taxon>Bacteria</taxon>
        <taxon>Pseudomonadati</taxon>
        <taxon>Bacteroidota</taxon>
        <taxon>Cytophagia</taxon>
        <taxon>Cytophagales</taxon>
        <taxon>Cyclobacteriaceae</taxon>
        <taxon>Algoriphagus</taxon>
    </lineage>
</organism>
<keyword evidence="7" id="KW-1003">Cell membrane</keyword>
<keyword evidence="15 19" id="KW-0408">Iron</keyword>
<feature type="transmembrane region" description="Helical" evidence="21">
    <location>
        <begin position="497"/>
        <end position="520"/>
    </location>
</feature>
<dbReference type="EC" id="7.1.1.9" evidence="5"/>
<evidence type="ECO:0000256" key="21">
    <source>
        <dbReference type="SAM" id="Phobius"/>
    </source>
</evidence>
<evidence type="ECO:0000256" key="16">
    <source>
        <dbReference type="ARBA" id="ARBA00023008"/>
    </source>
</evidence>
<comment type="caution">
    <text evidence="24">The sequence shown here is derived from an EMBL/GenBank/DDBJ whole genome shotgun (WGS) entry which is preliminary data.</text>
</comment>
<evidence type="ECO:0000256" key="7">
    <source>
        <dbReference type="ARBA" id="ARBA00022475"/>
    </source>
</evidence>
<keyword evidence="13 20" id="KW-0249">Electron transport</keyword>
<keyword evidence="12" id="KW-1278">Translocase</keyword>
<dbReference type="EMBL" id="JBHRZS010000007">
    <property type="protein sequence ID" value="MFC3881930.1"/>
    <property type="molecule type" value="Genomic_DNA"/>
</dbReference>
<feature type="transmembrane region" description="Helical" evidence="21">
    <location>
        <begin position="269"/>
        <end position="296"/>
    </location>
</feature>
<dbReference type="Proteomes" id="UP001595805">
    <property type="component" value="Unassembled WGS sequence"/>
</dbReference>
<dbReference type="InterPro" id="IPR036909">
    <property type="entry name" value="Cyt_c-like_dom_sf"/>
</dbReference>
<dbReference type="InterPro" id="IPR009056">
    <property type="entry name" value="Cyt_c-like_dom"/>
</dbReference>
<dbReference type="PROSITE" id="PS50855">
    <property type="entry name" value="COX1"/>
    <property type="match status" value="1"/>
</dbReference>
<feature type="domain" description="Cytochrome oxidase subunit I profile" evidence="22">
    <location>
        <begin position="24"/>
        <end position="499"/>
    </location>
</feature>
<feature type="transmembrane region" description="Helical" evidence="21">
    <location>
        <begin position="344"/>
        <end position="366"/>
    </location>
</feature>
<dbReference type="InterPro" id="IPR004677">
    <property type="entry name" value="Cyt_c_oxidase_cbb3_su1"/>
</dbReference>